<protein>
    <submittedName>
        <fullName evidence="2">Uncharacterized protein</fullName>
    </submittedName>
</protein>
<reference evidence="2 3" key="1">
    <citation type="submission" date="2019-05" db="EMBL/GenBank/DDBJ databases">
        <title>Emergence of the Ug99 lineage of the wheat stem rust pathogen through somatic hybridization.</title>
        <authorList>
            <person name="Li F."/>
            <person name="Upadhyaya N.M."/>
            <person name="Sperschneider J."/>
            <person name="Matny O."/>
            <person name="Nguyen-Phuc H."/>
            <person name="Mago R."/>
            <person name="Raley C."/>
            <person name="Miller M.E."/>
            <person name="Silverstein K.A.T."/>
            <person name="Henningsen E."/>
            <person name="Hirsch C.D."/>
            <person name="Visser B."/>
            <person name="Pretorius Z.A."/>
            <person name="Steffenson B.J."/>
            <person name="Schwessinger B."/>
            <person name="Dodds P.N."/>
            <person name="Figueroa M."/>
        </authorList>
    </citation>
    <scope>NUCLEOTIDE SEQUENCE [LARGE SCALE GENOMIC DNA]</scope>
    <source>
        <strain evidence="2 3">Ug99</strain>
    </source>
</reference>
<feature type="compositionally biased region" description="Low complexity" evidence="1">
    <location>
        <begin position="92"/>
        <end position="114"/>
    </location>
</feature>
<dbReference type="EMBL" id="VDEP01000339">
    <property type="protein sequence ID" value="KAA1100746.1"/>
    <property type="molecule type" value="Genomic_DNA"/>
</dbReference>
<dbReference type="AlphaFoldDB" id="A0A5B0PI71"/>
<evidence type="ECO:0000256" key="1">
    <source>
        <dbReference type="SAM" id="MobiDB-lite"/>
    </source>
</evidence>
<feature type="region of interest" description="Disordered" evidence="1">
    <location>
        <begin position="90"/>
        <end position="114"/>
    </location>
</feature>
<name>A0A5B0PI71_PUCGR</name>
<proteinExistence type="predicted"/>
<evidence type="ECO:0000313" key="2">
    <source>
        <dbReference type="EMBL" id="KAA1100746.1"/>
    </source>
</evidence>
<feature type="compositionally biased region" description="Basic residues" evidence="1">
    <location>
        <begin position="19"/>
        <end position="30"/>
    </location>
</feature>
<feature type="compositionally biased region" description="Basic residues" evidence="1">
    <location>
        <begin position="42"/>
        <end position="51"/>
    </location>
</feature>
<feature type="compositionally biased region" description="Low complexity" evidence="1">
    <location>
        <begin position="52"/>
        <end position="66"/>
    </location>
</feature>
<organism evidence="2 3">
    <name type="scientific">Puccinia graminis f. sp. tritici</name>
    <dbReference type="NCBI Taxonomy" id="56615"/>
    <lineage>
        <taxon>Eukaryota</taxon>
        <taxon>Fungi</taxon>
        <taxon>Dikarya</taxon>
        <taxon>Basidiomycota</taxon>
        <taxon>Pucciniomycotina</taxon>
        <taxon>Pucciniomycetes</taxon>
        <taxon>Pucciniales</taxon>
        <taxon>Pucciniaceae</taxon>
        <taxon>Puccinia</taxon>
    </lineage>
</organism>
<gene>
    <name evidence="2" type="ORF">PGTUg99_022224</name>
</gene>
<sequence>MSISSRLQLSSADLTTKNLSKKRSRTKVRGSLRPTDLLQTGPHHHHHHHHPFILPQQQQQQLLSPHPTYNSKALSLASIASKTDQLTQSNQSFLPSSTSFPFSSSSSLLLEQQQ</sequence>
<feature type="region of interest" description="Disordered" evidence="1">
    <location>
        <begin position="14"/>
        <end position="66"/>
    </location>
</feature>
<dbReference type="Proteomes" id="UP000325313">
    <property type="component" value="Unassembled WGS sequence"/>
</dbReference>
<accession>A0A5B0PI71</accession>
<evidence type="ECO:0000313" key="3">
    <source>
        <dbReference type="Proteomes" id="UP000325313"/>
    </source>
</evidence>
<comment type="caution">
    <text evidence="2">The sequence shown here is derived from an EMBL/GenBank/DDBJ whole genome shotgun (WGS) entry which is preliminary data.</text>
</comment>